<organism evidence="2 3">
    <name type="scientific">Zasmidium cellare</name>
    <name type="common">Wine cellar mold</name>
    <name type="synonym">Racodium cellare</name>
    <dbReference type="NCBI Taxonomy" id="395010"/>
    <lineage>
        <taxon>Eukaryota</taxon>
        <taxon>Fungi</taxon>
        <taxon>Dikarya</taxon>
        <taxon>Ascomycota</taxon>
        <taxon>Pezizomycotina</taxon>
        <taxon>Dothideomycetes</taxon>
        <taxon>Dothideomycetidae</taxon>
        <taxon>Mycosphaerellales</taxon>
        <taxon>Mycosphaerellaceae</taxon>
        <taxon>Zasmidium</taxon>
    </lineage>
</organism>
<protein>
    <submittedName>
        <fullName evidence="2">Uncharacterized protein</fullName>
    </submittedName>
</protein>
<evidence type="ECO:0000313" key="3">
    <source>
        <dbReference type="Proteomes" id="UP001305779"/>
    </source>
</evidence>
<proteinExistence type="predicted"/>
<gene>
    <name evidence="2" type="ORF">PRZ48_005250</name>
</gene>
<dbReference type="Proteomes" id="UP001305779">
    <property type="component" value="Unassembled WGS sequence"/>
</dbReference>
<keyword evidence="3" id="KW-1185">Reference proteome</keyword>
<feature type="compositionally biased region" description="Polar residues" evidence="1">
    <location>
        <begin position="1"/>
        <end position="14"/>
    </location>
</feature>
<comment type="caution">
    <text evidence="2">The sequence shown here is derived from an EMBL/GenBank/DDBJ whole genome shotgun (WGS) entry which is preliminary data.</text>
</comment>
<dbReference type="EMBL" id="JAXOVC010000003">
    <property type="protein sequence ID" value="KAK4504334.1"/>
    <property type="molecule type" value="Genomic_DNA"/>
</dbReference>
<feature type="region of interest" description="Disordered" evidence="1">
    <location>
        <begin position="1"/>
        <end position="107"/>
    </location>
</feature>
<sequence>MSSPNDPKTTNTTSSKDRTDLPSPALKWGITPSTNPPSYTPPESSYTPTQQAEREKLRSKGINPDLKAEMDSKVFGKGEPVDGSAKGKSKGFWNKLAGTAGGGGWVK</sequence>
<evidence type="ECO:0000313" key="2">
    <source>
        <dbReference type="EMBL" id="KAK4504334.1"/>
    </source>
</evidence>
<name>A0ABR0ERV1_ZASCE</name>
<feature type="compositionally biased region" description="Basic and acidic residues" evidence="1">
    <location>
        <begin position="66"/>
        <end position="80"/>
    </location>
</feature>
<reference evidence="2 3" key="1">
    <citation type="journal article" date="2023" name="G3 (Bethesda)">
        <title>A chromosome-level genome assembly of Zasmidium syzygii isolated from banana leaves.</title>
        <authorList>
            <person name="van Westerhoven A.C."/>
            <person name="Mehrabi R."/>
            <person name="Talebi R."/>
            <person name="Steentjes M.B.F."/>
            <person name="Corcolon B."/>
            <person name="Chong P.A."/>
            <person name="Kema G.H.J."/>
            <person name="Seidl M.F."/>
        </authorList>
    </citation>
    <scope>NUCLEOTIDE SEQUENCE [LARGE SCALE GENOMIC DNA]</scope>
    <source>
        <strain evidence="2 3">P124</strain>
    </source>
</reference>
<evidence type="ECO:0000256" key="1">
    <source>
        <dbReference type="SAM" id="MobiDB-lite"/>
    </source>
</evidence>
<accession>A0ABR0ERV1</accession>